<dbReference type="HOGENOM" id="CLU_072989_8_1_11"/>
<sequence>MAMGWTPPRVTSVGDVHYSGGTSLLVDGVIPACAGSRVVGANPAFDERGHPRVRGEQRQIKKLGEAFVGSSPRARGAGRPRRRADHLRGVIPACAGSRSTRRRSPLFPGGHPRVRGEQGPDGAFTGKSVGSSPRARGAARGKFQHPLFGGGHPRVRGEQPKLFP</sequence>
<feature type="compositionally biased region" description="Basic residues" evidence="1">
    <location>
        <begin position="76"/>
        <end position="85"/>
    </location>
</feature>
<dbReference type="KEGG" id="nal:B005_4378"/>
<dbReference type="STRING" id="1205910.B005_4378"/>
<accession>J7KWZ8</accession>
<feature type="compositionally biased region" description="Basic and acidic residues" evidence="1">
    <location>
        <begin position="155"/>
        <end position="164"/>
    </location>
</feature>
<reference evidence="3" key="2">
    <citation type="submission" date="2012-08" db="EMBL/GenBank/DDBJ databases">
        <title>Whole-genome sequence of Nocardiopsis alba strain ATCC BAA-2165 associated with honeybees.</title>
        <authorList>
            <person name="Qiao J."/>
            <person name="Chen L."/>
            <person name="Li Y."/>
            <person name="Wang J."/>
            <person name="Zhang W."/>
            <person name="Chen S."/>
        </authorList>
    </citation>
    <scope>NUCLEOTIDE SEQUENCE [LARGE SCALE GENOMIC DNA]</scope>
    <source>
        <strain evidence="3">ATCC BAA-2165 / BE74</strain>
    </source>
</reference>
<dbReference type="AlphaFoldDB" id="J7KWZ8"/>
<dbReference type="PATRIC" id="fig|1205910.3.peg.4142"/>
<evidence type="ECO:0000313" key="3">
    <source>
        <dbReference type="Proteomes" id="UP000003779"/>
    </source>
</evidence>
<protein>
    <submittedName>
        <fullName evidence="2">Uncharacterized protein</fullName>
    </submittedName>
</protein>
<organism evidence="2 3">
    <name type="scientific">Nocardiopsis alba (strain ATCC BAA-2165 / BE74)</name>
    <dbReference type="NCBI Taxonomy" id="1205910"/>
    <lineage>
        <taxon>Bacteria</taxon>
        <taxon>Bacillati</taxon>
        <taxon>Actinomycetota</taxon>
        <taxon>Actinomycetes</taxon>
        <taxon>Streptosporangiales</taxon>
        <taxon>Nocardiopsidaceae</taxon>
        <taxon>Nocardiopsis</taxon>
    </lineage>
</organism>
<dbReference type="AntiFam" id="ANF00006">
    <property type="entry name" value="Translation of CRISPR region"/>
</dbReference>
<evidence type="ECO:0000313" key="2">
    <source>
        <dbReference type="EMBL" id="AFR05918.1"/>
    </source>
</evidence>
<name>J7KWZ8_NOCAA</name>
<dbReference type="EMBL" id="CP003788">
    <property type="protein sequence ID" value="AFR05918.1"/>
    <property type="molecule type" value="Genomic_DNA"/>
</dbReference>
<feature type="region of interest" description="Disordered" evidence="1">
    <location>
        <begin position="68"/>
        <end position="164"/>
    </location>
</feature>
<evidence type="ECO:0000256" key="1">
    <source>
        <dbReference type="SAM" id="MobiDB-lite"/>
    </source>
</evidence>
<dbReference type="Proteomes" id="UP000003779">
    <property type="component" value="Chromosome"/>
</dbReference>
<dbReference type="AntiFam" id="ANF00057">
    <property type="entry name" value="Translation of E. coli type CRISPR repeat"/>
</dbReference>
<reference evidence="2 3" key="1">
    <citation type="journal article" date="2012" name="J. Bacteriol.">
        <title>Whole-Genome Sequence of Nocardiopsis alba Strain ATCC BAA-2165, Associated with Honeybees.</title>
        <authorList>
            <person name="Qiao J."/>
            <person name="Chen L."/>
            <person name="Li Y."/>
            <person name="Wang J."/>
            <person name="Zhang W."/>
            <person name="Chen S."/>
        </authorList>
    </citation>
    <scope>NUCLEOTIDE SEQUENCE [LARGE SCALE GENOMIC DNA]</scope>
    <source>
        <strain evidence="3">ATCC BAA-2165 / BE74</strain>
    </source>
</reference>
<proteinExistence type="predicted"/>
<gene>
    <name evidence="2" type="ordered locus">B005_4378</name>
</gene>